<feature type="compositionally biased region" description="Basic and acidic residues" evidence="15">
    <location>
        <begin position="251"/>
        <end position="267"/>
    </location>
</feature>
<dbReference type="InterPro" id="IPR032675">
    <property type="entry name" value="LRR_dom_sf"/>
</dbReference>
<evidence type="ECO:0000256" key="9">
    <source>
        <dbReference type="ARBA" id="ARBA00022821"/>
    </source>
</evidence>
<evidence type="ECO:0000256" key="16">
    <source>
        <dbReference type="SAM" id="Phobius"/>
    </source>
</evidence>
<dbReference type="Pfam" id="PF08263">
    <property type="entry name" value="LRRNT_2"/>
    <property type="match status" value="1"/>
</dbReference>
<organism evidence="18 19">
    <name type="scientific">Sphenostylis stenocarpa</name>
    <dbReference type="NCBI Taxonomy" id="92480"/>
    <lineage>
        <taxon>Eukaryota</taxon>
        <taxon>Viridiplantae</taxon>
        <taxon>Streptophyta</taxon>
        <taxon>Embryophyta</taxon>
        <taxon>Tracheophyta</taxon>
        <taxon>Spermatophyta</taxon>
        <taxon>Magnoliopsida</taxon>
        <taxon>eudicotyledons</taxon>
        <taxon>Gunneridae</taxon>
        <taxon>Pentapetalae</taxon>
        <taxon>rosids</taxon>
        <taxon>fabids</taxon>
        <taxon>Fabales</taxon>
        <taxon>Fabaceae</taxon>
        <taxon>Papilionoideae</taxon>
        <taxon>50 kb inversion clade</taxon>
        <taxon>NPAAA clade</taxon>
        <taxon>indigoferoid/millettioid clade</taxon>
        <taxon>Phaseoleae</taxon>
        <taxon>Sphenostylis</taxon>
    </lineage>
</organism>
<evidence type="ECO:0000256" key="6">
    <source>
        <dbReference type="ARBA" id="ARBA00022692"/>
    </source>
</evidence>
<evidence type="ECO:0000256" key="3">
    <source>
        <dbReference type="ARBA" id="ARBA00022512"/>
    </source>
</evidence>
<evidence type="ECO:0000256" key="11">
    <source>
        <dbReference type="ARBA" id="ARBA00023136"/>
    </source>
</evidence>
<evidence type="ECO:0000256" key="8">
    <source>
        <dbReference type="ARBA" id="ARBA00022737"/>
    </source>
</evidence>
<dbReference type="Gene3D" id="1.10.510.10">
    <property type="entry name" value="Transferase(Phosphotransferase) domain 1"/>
    <property type="match status" value="1"/>
</dbReference>
<keyword evidence="8" id="KW-0677">Repeat</keyword>
<gene>
    <name evidence="18" type="ORF">AYBTSS11_LOCUS23042</name>
</gene>
<evidence type="ECO:0000256" key="12">
    <source>
        <dbReference type="ARBA" id="ARBA00023157"/>
    </source>
</evidence>
<dbReference type="GO" id="GO:0016020">
    <property type="term" value="C:membrane"/>
    <property type="evidence" value="ECO:0007669"/>
    <property type="project" value="UniProtKB-SubCell"/>
</dbReference>
<dbReference type="Gramene" id="rna-AYBTSS11_LOCUS23042">
    <property type="protein sequence ID" value="CAJ1971045.1"/>
    <property type="gene ID" value="gene-AYBTSS11_LOCUS23042"/>
</dbReference>
<dbReference type="GO" id="GO:0004672">
    <property type="term" value="F:protein kinase activity"/>
    <property type="evidence" value="ECO:0007669"/>
    <property type="project" value="InterPro"/>
</dbReference>
<dbReference type="EMBL" id="OY731405">
    <property type="protein sequence ID" value="CAJ1971045.1"/>
    <property type="molecule type" value="Genomic_DNA"/>
</dbReference>
<dbReference type="InterPro" id="IPR000719">
    <property type="entry name" value="Prot_kinase_dom"/>
</dbReference>
<accession>A0AA86T3S3</accession>
<feature type="compositionally biased region" description="Polar residues" evidence="15">
    <location>
        <begin position="305"/>
        <end position="314"/>
    </location>
</feature>
<feature type="transmembrane region" description="Helical" evidence="16">
    <location>
        <begin position="329"/>
        <end position="351"/>
    </location>
</feature>
<proteinExistence type="inferred from homology"/>
<dbReference type="InterPro" id="IPR001245">
    <property type="entry name" value="Ser-Thr/Tyr_kinase_cat_dom"/>
</dbReference>
<dbReference type="FunFam" id="3.80.10.10:FF:000400">
    <property type="entry name" value="Nuclear pore complex protein NUP107"/>
    <property type="match status" value="1"/>
</dbReference>
<evidence type="ECO:0000256" key="4">
    <source>
        <dbReference type="ARBA" id="ARBA00022525"/>
    </source>
</evidence>
<dbReference type="Gene3D" id="3.80.10.10">
    <property type="entry name" value="Ribonuclease Inhibitor"/>
    <property type="match status" value="1"/>
</dbReference>
<dbReference type="InterPro" id="IPR001611">
    <property type="entry name" value="Leu-rich_rpt"/>
</dbReference>
<sequence>MLHNPQNILFNIIDHLDWKDIVYEDVKLKSTPVAAKTKSPKAFSTFACLLSDSKRAFKSLGSIHSYKHSLISTEGNALLKLRQRIVSDPFGALSNWVDDDASFDPCYWFGVECSDGRVVALNLKDLCLGGTLAPELLKLVHIKSIILRNNSFYGTIPEAFAELKELEVLDLGYNNFSGHLPTDLGSNISLAILLLDNNEFLVGFSPEVSELRMFSECQVDENQLSNAAKMPACIETATTWHIGQGKGTRGLLEHRKPFTRDHEDPRSRAVNPKPQKNSSPPSASPPVSAKSPVSEPTPSGKIASKSPSPHSTPGSGALSKTKKNTSSKVHILAGVVGGVVSILFSSIGIYLCKTKVTNVRPWVTGLSGQLQKAFVTGAQKLRRSDLEAACEDFSNVIGTSPIGTLYKGTLSSGVEIAVASVSVISSKNWSKTLEDQFRKKIDTLSKVNHKNFVNLIGYCEEEKPFTRMLVFEYVPNGTLSEHLHIKEAEHLDWVTRLRVATGMAYCLQHMHQLDPPMTVNKLNSSAVYLTDDYAAKLSDLSFSYDIASAETKAIDMPKASPESNVYSFGVLLFEIVTGRLPYSVEQRDSLENWASNYLQGNQPLKDTVDPILGSYQEDQLEQVAALIKCCVHPDPKQRSTMKDVSERLREITKITPESAVPKLSPLWWAELEISSSERVETGEADCN</sequence>
<protein>
    <recommendedName>
        <fullName evidence="17">Protein kinase domain-containing protein</fullName>
    </recommendedName>
</protein>
<evidence type="ECO:0000256" key="7">
    <source>
        <dbReference type="ARBA" id="ARBA00022729"/>
    </source>
</evidence>
<dbReference type="AlphaFoldDB" id="A0AA86T3S3"/>
<dbReference type="Pfam" id="PF13855">
    <property type="entry name" value="LRR_8"/>
    <property type="match status" value="1"/>
</dbReference>
<keyword evidence="9" id="KW-0611">Plant defense</keyword>
<comment type="subcellular location">
    <subcellularLocation>
        <location evidence="14">Endomembrane system</location>
        <topology evidence="14">Single-pass type I membrane protein</topology>
    </subcellularLocation>
    <subcellularLocation>
        <location evidence="1">Membrane</location>
        <topology evidence="1">Peripheral membrane protein</topology>
    </subcellularLocation>
    <subcellularLocation>
        <location evidence="2">Secreted</location>
        <location evidence="2">Cell wall</location>
    </subcellularLocation>
</comment>
<evidence type="ECO:0000259" key="17">
    <source>
        <dbReference type="PROSITE" id="PS50011"/>
    </source>
</evidence>
<dbReference type="GO" id="GO:0005524">
    <property type="term" value="F:ATP binding"/>
    <property type="evidence" value="ECO:0007669"/>
    <property type="project" value="InterPro"/>
</dbReference>
<reference evidence="18" key="1">
    <citation type="submission" date="2023-10" db="EMBL/GenBank/DDBJ databases">
        <authorList>
            <person name="Domelevo Entfellner J.-B."/>
        </authorList>
    </citation>
    <scope>NUCLEOTIDE SEQUENCE</scope>
</reference>
<evidence type="ECO:0000256" key="13">
    <source>
        <dbReference type="ARBA" id="ARBA00038043"/>
    </source>
</evidence>
<comment type="similarity">
    <text evidence="13">Belongs to the polygalacturonase-inhibiting protein family.</text>
</comment>
<keyword evidence="4" id="KW-0964">Secreted</keyword>
<feature type="domain" description="Protein kinase" evidence="17">
    <location>
        <begin position="391"/>
        <end position="652"/>
    </location>
</feature>
<dbReference type="Pfam" id="PF07714">
    <property type="entry name" value="PK_Tyr_Ser-Thr"/>
    <property type="match status" value="1"/>
</dbReference>
<dbReference type="FunFam" id="3.30.200.20:FF:000489">
    <property type="entry name" value="Inactive receptor-like serine/threonine-protein kinase"/>
    <property type="match status" value="1"/>
</dbReference>
<evidence type="ECO:0000256" key="15">
    <source>
        <dbReference type="SAM" id="MobiDB-lite"/>
    </source>
</evidence>
<keyword evidence="7" id="KW-0732">Signal</keyword>
<dbReference type="GO" id="GO:0012505">
    <property type="term" value="C:endomembrane system"/>
    <property type="evidence" value="ECO:0007669"/>
    <property type="project" value="UniProtKB-SubCell"/>
</dbReference>
<dbReference type="Gene3D" id="3.30.200.20">
    <property type="entry name" value="Phosphorylase Kinase, domain 1"/>
    <property type="match status" value="1"/>
</dbReference>
<name>A0AA86T3S3_9FABA</name>
<dbReference type="GO" id="GO:0006952">
    <property type="term" value="P:defense response"/>
    <property type="evidence" value="ECO:0007669"/>
    <property type="project" value="UniProtKB-KW"/>
</dbReference>
<dbReference type="PANTHER" id="PTHR46084:SF4">
    <property type="entry name" value="PROTEIN KINASE DOMAIN-CONTAINING PROTEIN"/>
    <property type="match status" value="1"/>
</dbReference>
<dbReference type="InterPro" id="IPR011009">
    <property type="entry name" value="Kinase-like_dom_sf"/>
</dbReference>
<keyword evidence="12" id="KW-1015">Disulfide bond</keyword>
<keyword evidence="10 16" id="KW-1133">Transmembrane helix</keyword>
<dbReference type="PANTHER" id="PTHR46084">
    <property type="entry name" value="PROTEIN MALE DISCOVERER 2"/>
    <property type="match status" value="1"/>
</dbReference>
<evidence type="ECO:0000256" key="1">
    <source>
        <dbReference type="ARBA" id="ARBA00004170"/>
    </source>
</evidence>
<evidence type="ECO:0000256" key="14">
    <source>
        <dbReference type="ARBA" id="ARBA00046288"/>
    </source>
</evidence>
<keyword evidence="6 16" id="KW-0812">Transmembrane</keyword>
<dbReference type="SUPFAM" id="SSF56112">
    <property type="entry name" value="Protein kinase-like (PK-like)"/>
    <property type="match status" value="1"/>
</dbReference>
<evidence type="ECO:0000313" key="19">
    <source>
        <dbReference type="Proteomes" id="UP001189624"/>
    </source>
</evidence>
<feature type="region of interest" description="Disordered" evidence="15">
    <location>
        <begin position="245"/>
        <end position="323"/>
    </location>
</feature>
<evidence type="ECO:0000256" key="10">
    <source>
        <dbReference type="ARBA" id="ARBA00022989"/>
    </source>
</evidence>
<dbReference type="SUPFAM" id="SSF52058">
    <property type="entry name" value="L domain-like"/>
    <property type="match status" value="1"/>
</dbReference>
<evidence type="ECO:0000256" key="2">
    <source>
        <dbReference type="ARBA" id="ARBA00004191"/>
    </source>
</evidence>
<evidence type="ECO:0000256" key="5">
    <source>
        <dbReference type="ARBA" id="ARBA00022614"/>
    </source>
</evidence>
<keyword evidence="11 16" id="KW-0472">Membrane</keyword>
<keyword evidence="5" id="KW-0433">Leucine-rich repeat</keyword>
<keyword evidence="19" id="KW-1185">Reference proteome</keyword>
<dbReference type="InterPro" id="IPR013210">
    <property type="entry name" value="LRR_N_plant-typ"/>
</dbReference>
<evidence type="ECO:0000313" key="18">
    <source>
        <dbReference type="EMBL" id="CAJ1971045.1"/>
    </source>
</evidence>
<keyword evidence="3" id="KW-0134">Cell wall</keyword>
<dbReference type="Proteomes" id="UP001189624">
    <property type="component" value="Chromosome 8"/>
</dbReference>
<dbReference type="PROSITE" id="PS50011">
    <property type="entry name" value="PROTEIN_KINASE_DOM"/>
    <property type="match status" value="1"/>
</dbReference>
<feature type="compositionally biased region" description="Low complexity" evidence="15">
    <location>
        <begin position="270"/>
        <end position="294"/>
    </location>
</feature>